<evidence type="ECO:0000313" key="1">
    <source>
        <dbReference type="EnsemblPlants" id="AET3Gv20374400.10"/>
    </source>
</evidence>
<reference evidence="2" key="2">
    <citation type="journal article" date="2017" name="Nat. Plants">
        <title>The Aegilops tauschii genome reveals multiple impacts of transposons.</title>
        <authorList>
            <person name="Zhao G."/>
            <person name="Zou C."/>
            <person name="Li K."/>
            <person name="Wang K."/>
            <person name="Li T."/>
            <person name="Gao L."/>
            <person name="Zhang X."/>
            <person name="Wang H."/>
            <person name="Yang Z."/>
            <person name="Liu X."/>
            <person name="Jiang W."/>
            <person name="Mao L."/>
            <person name="Kong X."/>
            <person name="Jiao Y."/>
            <person name="Jia J."/>
        </authorList>
    </citation>
    <scope>NUCLEOTIDE SEQUENCE [LARGE SCALE GENOMIC DNA]</scope>
    <source>
        <strain evidence="2">cv. AL8/78</strain>
    </source>
</reference>
<keyword evidence="2" id="KW-1185">Reference proteome</keyword>
<dbReference type="Gramene" id="AET3Gv20374400.10">
    <property type="protein sequence ID" value="AET3Gv20374400.10"/>
    <property type="gene ID" value="AET3Gv20374400"/>
</dbReference>
<accession>A0A453EKG4</accession>
<reference evidence="1" key="4">
    <citation type="submission" date="2019-03" db="UniProtKB">
        <authorList>
            <consortium name="EnsemblPlants"/>
        </authorList>
    </citation>
    <scope>IDENTIFICATION</scope>
</reference>
<proteinExistence type="predicted"/>
<organism evidence="1 2">
    <name type="scientific">Aegilops tauschii subsp. strangulata</name>
    <name type="common">Goatgrass</name>
    <dbReference type="NCBI Taxonomy" id="200361"/>
    <lineage>
        <taxon>Eukaryota</taxon>
        <taxon>Viridiplantae</taxon>
        <taxon>Streptophyta</taxon>
        <taxon>Embryophyta</taxon>
        <taxon>Tracheophyta</taxon>
        <taxon>Spermatophyta</taxon>
        <taxon>Magnoliopsida</taxon>
        <taxon>Liliopsida</taxon>
        <taxon>Poales</taxon>
        <taxon>Poaceae</taxon>
        <taxon>BOP clade</taxon>
        <taxon>Pooideae</taxon>
        <taxon>Triticodae</taxon>
        <taxon>Triticeae</taxon>
        <taxon>Triticinae</taxon>
        <taxon>Aegilops</taxon>
    </lineage>
</organism>
<dbReference type="Proteomes" id="UP000015105">
    <property type="component" value="Chromosome 3D"/>
</dbReference>
<sequence>MSFIISFANNHLPLISNASHCYFYAFSICTLPLKNYLLRSACRASMIGTAL</sequence>
<dbReference type="AlphaFoldDB" id="A0A453EKG4"/>
<reference evidence="1" key="5">
    <citation type="journal article" date="2021" name="G3 (Bethesda)">
        <title>Aegilops tauschii genome assembly Aet v5.0 features greater sequence contiguity and improved annotation.</title>
        <authorList>
            <person name="Wang L."/>
            <person name="Zhu T."/>
            <person name="Rodriguez J.C."/>
            <person name="Deal K.R."/>
            <person name="Dubcovsky J."/>
            <person name="McGuire P.E."/>
            <person name="Lux T."/>
            <person name="Spannagl M."/>
            <person name="Mayer K.F.X."/>
            <person name="Baldrich P."/>
            <person name="Meyers B.C."/>
            <person name="Huo N."/>
            <person name="Gu Y.Q."/>
            <person name="Zhou H."/>
            <person name="Devos K.M."/>
            <person name="Bennetzen J.L."/>
            <person name="Unver T."/>
            <person name="Budak H."/>
            <person name="Gulick P.J."/>
            <person name="Galiba G."/>
            <person name="Kalapos B."/>
            <person name="Nelson D.R."/>
            <person name="Li P."/>
            <person name="You F.M."/>
            <person name="Luo M.C."/>
            <person name="Dvorak J."/>
        </authorList>
    </citation>
    <scope>NUCLEOTIDE SEQUENCE [LARGE SCALE GENOMIC DNA]</scope>
    <source>
        <strain evidence="1">cv. AL8/78</strain>
    </source>
</reference>
<reference evidence="1" key="3">
    <citation type="journal article" date="2017" name="Nature">
        <title>Genome sequence of the progenitor of the wheat D genome Aegilops tauschii.</title>
        <authorList>
            <person name="Luo M.C."/>
            <person name="Gu Y.Q."/>
            <person name="Puiu D."/>
            <person name="Wang H."/>
            <person name="Twardziok S.O."/>
            <person name="Deal K.R."/>
            <person name="Huo N."/>
            <person name="Zhu T."/>
            <person name="Wang L."/>
            <person name="Wang Y."/>
            <person name="McGuire P.E."/>
            <person name="Liu S."/>
            <person name="Long H."/>
            <person name="Ramasamy R.K."/>
            <person name="Rodriguez J.C."/>
            <person name="Van S.L."/>
            <person name="Yuan L."/>
            <person name="Wang Z."/>
            <person name="Xia Z."/>
            <person name="Xiao L."/>
            <person name="Anderson O.D."/>
            <person name="Ouyang S."/>
            <person name="Liang Y."/>
            <person name="Zimin A.V."/>
            <person name="Pertea G."/>
            <person name="Qi P."/>
            <person name="Bennetzen J.L."/>
            <person name="Dai X."/>
            <person name="Dawson M.W."/>
            <person name="Muller H.G."/>
            <person name="Kugler K."/>
            <person name="Rivarola-Duarte L."/>
            <person name="Spannagl M."/>
            <person name="Mayer K.F.X."/>
            <person name="Lu F.H."/>
            <person name="Bevan M.W."/>
            <person name="Leroy P."/>
            <person name="Li P."/>
            <person name="You F.M."/>
            <person name="Sun Q."/>
            <person name="Liu Z."/>
            <person name="Lyons E."/>
            <person name="Wicker T."/>
            <person name="Salzberg S.L."/>
            <person name="Devos K.M."/>
            <person name="Dvorak J."/>
        </authorList>
    </citation>
    <scope>NUCLEOTIDE SEQUENCE [LARGE SCALE GENOMIC DNA]</scope>
    <source>
        <strain evidence="1">cv. AL8/78</strain>
    </source>
</reference>
<dbReference type="EnsemblPlants" id="AET3Gv20374400.10">
    <property type="protein sequence ID" value="AET3Gv20374400.10"/>
    <property type="gene ID" value="AET3Gv20374400"/>
</dbReference>
<evidence type="ECO:0000313" key="2">
    <source>
        <dbReference type="Proteomes" id="UP000015105"/>
    </source>
</evidence>
<protein>
    <submittedName>
        <fullName evidence="1">Uncharacterized protein</fullName>
    </submittedName>
</protein>
<reference evidence="2" key="1">
    <citation type="journal article" date="2014" name="Science">
        <title>Ancient hybridizations among the ancestral genomes of bread wheat.</title>
        <authorList>
            <consortium name="International Wheat Genome Sequencing Consortium,"/>
            <person name="Marcussen T."/>
            <person name="Sandve S.R."/>
            <person name="Heier L."/>
            <person name="Spannagl M."/>
            <person name="Pfeifer M."/>
            <person name="Jakobsen K.S."/>
            <person name="Wulff B.B."/>
            <person name="Steuernagel B."/>
            <person name="Mayer K.F."/>
            <person name="Olsen O.A."/>
        </authorList>
    </citation>
    <scope>NUCLEOTIDE SEQUENCE [LARGE SCALE GENOMIC DNA]</scope>
    <source>
        <strain evidence="2">cv. AL8/78</strain>
    </source>
</reference>
<name>A0A453EKG4_AEGTS</name>